<keyword evidence="3" id="KW-0804">Transcription</keyword>
<dbReference type="InterPro" id="IPR009594">
    <property type="entry name" value="Tscrpt_reg_HTH_AraC_N"/>
</dbReference>
<protein>
    <submittedName>
        <fullName evidence="6">Helix-turn-helix domain-containing protein</fullName>
    </submittedName>
</protein>
<dbReference type="EMBL" id="JAEPDI010000012">
    <property type="protein sequence ID" value="MCG7939952.1"/>
    <property type="molecule type" value="Genomic_DNA"/>
</dbReference>
<dbReference type="GO" id="GO:0003700">
    <property type="term" value="F:DNA-binding transcription factor activity"/>
    <property type="evidence" value="ECO:0007669"/>
    <property type="project" value="InterPro"/>
</dbReference>
<feature type="region of interest" description="Disordered" evidence="4">
    <location>
        <begin position="1"/>
        <end position="39"/>
    </location>
</feature>
<evidence type="ECO:0000313" key="7">
    <source>
        <dbReference type="Proteomes" id="UP000886687"/>
    </source>
</evidence>
<comment type="caution">
    <text evidence="6">The sequence shown here is derived from an EMBL/GenBank/DDBJ whole genome shotgun (WGS) entry which is preliminary data.</text>
</comment>
<evidence type="ECO:0000256" key="4">
    <source>
        <dbReference type="SAM" id="MobiDB-lite"/>
    </source>
</evidence>
<keyword evidence="2" id="KW-0238">DNA-binding</keyword>
<dbReference type="InterPro" id="IPR020449">
    <property type="entry name" value="Tscrpt_reg_AraC-type_HTH"/>
</dbReference>
<keyword evidence="1" id="KW-0805">Transcription regulation</keyword>
<dbReference type="AlphaFoldDB" id="A0A9E4K616"/>
<feature type="compositionally biased region" description="Basic and acidic residues" evidence="4">
    <location>
        <begin position="1"/>
        <end position="10"/>
    </location>
</feature>
<dbReference type="GO" id="GO:0005829">
    <property type="term" value="C:cytosol"/>
    <property type="evidence" value="ECO:0007669"/>
    <property type="project" value="TreeGrafter"/>
</dbReference>
<gene>
    <name evidence="6" type="ORF">JAZ04_14005</name>
</gene>
<evidence type="ECO:0000313" key="6">
    <source>
        <dbReference type="EMBL" id="MCG7939952.1"/>
    </source>
</evidence>
<accession>A0A9E4K616</accession>
<dbReference type="PANTHER" id="PTHR47894">
    <property type="entry name" value="HTH-TYPE TRANSCRIPTIONAL REGULATOR GADX"/>
    <property type="match status" value="1"/>
</dbReference>
<dbReference type="PRINTS" id="PR00032">
    <property type="entry name" value="HTHARAC"/>
</dbReference>
<dbReference type="SUPFAM" id="SSF46689">
    <property type="entry name" value="Homeodomain-like"/>
    <property type="match status" value="1"/>
</dbReference>
<dbReference type="Gene3D" id="1.10.10.60">
    <property type="entry name" value="Homeodomain-like"/>
    <property type="match status" value="1"/>
</dbReference>
<evidence type="ECO:0000256" key="1">
    <source>
        <dbReference type="ARBA" id="ARBA00023015"/>
    </source>
</evidence>
<evidence type="ECO:0000256" key="2">
    <source>
        <dbReference type="ARBA" id="ARBA00023125"/>
    </source>
</evidence>
<dbReference type="SMART" id="SM00342">
    <property type="entry name" value="HTH_ARAC"/>
    <property type="match status" value="1"/>
</dbReference>
<proteinExistence type="predicted"/>
<reference evidence="6" key="1">
    <citation type="journal article" date="2021" name="Proc. Natl. Acad. Sci. U.S.A.">
        <title>Global biogeography of chemosynthetic symbionts reveals both localized and globally distributed symbiont groups. .</title>
        <authorList>
            <person name="Osvatic J.T."/>
            <person name="Wilkins L.G.E."/>
            <person name="Leibrecht L."/>
            <person name="Leray M."/>
            <person name="Zauner S."/>
            <person name="Polzin J."/>
            <person name="Camacho Y."/>
            <person name="Gros O."/>
            <person name="van Gils J.A."/>
            <person name="Eisen J.A."/>
            <person name="Petersen J.M."/>
            <person name="Yuen B."/>
        </authorList>
    </citation>
    <scope>NUCLEOTIDE SEQUENCE</scope>
    <source>
        <strain evidence="6">MAGL173</strain>
    </source>
</reference>
<dbReference type="Pfam" id="PF12833">
    <property type="entry name" value="HTH_18"/>
    <property type="match status" value="1"/>
</dbReference>
<evidence type="ECO:0000259" key="5">
    <source>
        <dbReference type="PROSITE" id="PS01124"/>
    </source>
</evidence>
<feature type="domain" description="HTH araC/xylS-type" evidence="5">
    <location>
        <begin position="226"/>
        <end position="323"/>
    </location>
</feature>
<dbReference type="PANTHER" id="PTHR47894:SF4">
    <property type="entry name" value="HTH-TYPE TRANSCRIPTIONAL REGULATOR GADX"/>
    <property type="match status" value="1"/>
</dbReference>
<dbReference type="InterPro" id="IPR018062">
    <property type="entry name" value="HTH_AraC-typ_CS"/>
</dbReference>
<dbReference type="GO" id="GO:0000976">
    <property type="term" value="F:transcription cis-regulatory region binding"/>
    <property type="evidence" value="ECO:0007669"/>
    <property type="project" value="TreeGrafter"/>
</dbReference>
<organism evidence="6 7">
    <name type="scientific">Candidatus Thiodiazotropha lotti</name>
    <dbReference type="NCBI Taxonomy" id="2792787"/>
    <lineage>
        <taxon>Bacteria</taxon>
        <taxon>Pseudomonadati</taxon>
        <taxon>Pseudomonadota</taxon>
        <taxon>Gammaproteobacteria</taxon>
        <taxon>Chromatiales</taxon>
        <taxon>Sedimenticolaceae</taxon>
        <taxon>Candidatus Thiodiazotropha</taxon>
    </lineage>
</organism>
<sequence length="334" mass="37133">MSGQPEHKQNQDQLQDYLSHHRNSAGSSSTADPRITEPSQPARRLLGGIRDTLLNHFDADSQHTPLGGVGVFHCRQAQALRNVPIHQPLIVLVVSGRKIIALGERRIEVLPGELLLLPGGASVEVGNHPDHQGRPYLGLAMAFSQESIAQFRRSYGSEIPADTQPLWNVSAPMDLVAAMAQWVEWCIRHPVDPTLARHRQVEILMLLARTGVAGNLLLDREASWHARVAQLITLDPARDWSAGEVCRRLGIGESTLRRRLSEEGIGFREVLEESRMVAALALLQETFWPVGQIAEAVGYSSHSRFSERFKRRFGLSPIELKKTRVSDEEQKSSA</sequence>
<dbReference type="InterPro" id="IPR018060">
    <property type="entry name" value="HTH_AraC"/>
</dbReference>
<dbReference type="InterPro" id="IPR009057">
    <property type="entry name" value="Homeodomain-like_sf"/>
</dbReference>
<name>A0A9E4K616_9GAMM</name>
<dbReference type="PROSITE" id="PS00041">
    <property type="entry name" value="HTH_ARAC_FAMILY_1"/>
    <property type="match status" value="1"/>
</dbReference>
<dbReference type="Proteomes" id="UP000886687">
    <property type="component" value="Unassembled WGS sequence"/>
</dbReference>
<dbReference type="PROSITE" id="PS01124">
    <property type="entry name" value="HTH_ARAC_FAMILY_2"/>
    <property type="match status" value="1"/>
</dbReference>
<dbReference type="Pfam" id="PF06719">
    <property type="entry name" value="AraC_N"/>
    <property type="match status" value="1"/>
</dbReference>
<evidence type="ECO:0000256" key="3">
    <source>
        <dbReference type="ARBA" id="ARBA00023163"/>
    </source>
</evidence>